<dbReference type="InterPro" id="IPR004365">
    <property type="entry name" value="NA-bd_OB_tRNA"/>
</dbReference>
<evidence type="ECO:0000256" key="2">
    <source>
        <dbReference type="ARBA" id="ARBA00012417"/>
    </source>
</evidence>
<dbReference type="Pfam" id="PF02811">
    <property type="entry name" value="PHP"/>
    <property type="match status" value="1"/>
</dbReference>
<dbReference type="SMART" id="SM00481">
    <property type="entry name" value="POLIIIAc"/>
    <property type="match status" value="1"/>
</dbReference>
<dbReference type="EC" id="2.7.7.7" evidence="2"/>
<comment type="catalytic activity">
    <reaction evidence="10">
        <text>DNA(n) + a 2'-deoxyribonucleoside 5'-triphosphate = DNA(n+1) + diphosphate</text>
        <dbReference type="Rhea" id="RHEA:22508"/>
        <dbReference type="Rhea" id="RHEA-COMP:17339"/>
        <dbReference type="Rhea" id="RHEA-COMP:17340"/>
        <dbReference type="ChEBI" id="CHEBI:33019"/>
        <dbReference type="ChEBI" id="CHEBI:61560"/>
        <dbReference type="ChEBI" id="CHEBI:173112"/>
        <dbReference type="EC" id="2.7.7.7"/>
    </reaction>
</comment>
<dbReference type="RefSeq" id="WP_259083475.1">
    <property type="nucleotide sequence ID" value="NZ_JANTYZ010000003.1"/>
</dbReference>
<dbReference type="InterPro" id="IPR003587">
    <property type="entry name" value="Hint_dom_N"/>
</dbReference>
<dbReference type="InterPro" id="IPR041931">
    <property type="entry name" value="DNA_pol3_alpha_thumb_dom"/>
</dbReference>
<dbReference type="Proteomes" id="UP001155034">
    <property type="component" value="Unassembled WGS sequence"/>
</dbReference>
<dbReference type="Pfam" id="PF17657">
    <property type="entry name" value="DNA_pol3_finger"/>
    <property type="match status" value="1"/>
</dbReference>
<evidence type="ECO:0000256" key="10">
    <source>
        <dbReference type="ARBA" id="ARBA00049244"/>
    </source>
</evidence>
<dbReference type="GO" id="GO:0003887">
    <property type="term" value="F:DNA-directed DNA polymerase activity"/>
    <property type="evidence" value="ECO:0007669"/>
    <property type="project" value="UniProtKB-KW"/>
</dbReference>
<comment type="subcellular location">
    <subcellularLocation>
        <location evidence="1">Cytoplasm</location>
    </subcellularLocation>
</comment>
<keyword evidence="7" id="KW-0068">Autocatalytic cleavage</keyword>
<protein>
    <recommendedName>
        <fullName evidence="3">DNA polymerase III subunit alpha</fullName>
        <ecNumber evidence="2">2.7.7.7</ecNumber>
    </recommendedName>
</protein>
<evidence type="ECO:0000256" key="8">
    <source>
        <dbReference type="ARBA" id="ARBA00022932"/>
    </source>
</evidence>
<dbReference type="CDD" id="cd12113">
    <property type="entry name" value="PHP_PolIIIA_DnaE3"/>
    <property type="match status" value="1"/>
</dbReference>
<dbReference type="InterPro" id="IPR004013">
    <property type="entry name" value="PHP_dom"/>
</dbReference>
<dbReference type="PANTHER" id="PTHR32294">
    <property type="entry name" value="DNA POLYMERASE III SUBUNIT ALPHA"/>
    <property type="match status" value="1"/>
</dbReference>
<dbReference type="Gene3D" id="3.10.28.10">
    <property type="entry name" value="Homing endonucleases"/>
    <property type="match status" value="1"/>
</dbReference>
<keyword evidence="5 12" id="KW-0548">Nucleotidyltransferase</keyword>
<dbReference type="GO" id="GO:0008408">
    <property type="term" value="F:3'-5' exonuclease activity"/>
    <property type="evidence" value="ECO:0007669"/>
    <property type="project" value="InterPro"/>
</dbReference>
<dbReference type="SUPFAM" id="SSF55608">
    <property type="entry name" value="Homing endonucleases"/>
    <property type="match status" value="1"/>
</dbReference>
<dbReference type="Pfam" id="PF14579">
    <property type="entry name" value="HHH_6"/>
    <property type="match status" value="1"/>
</dbReference>
<evidence type="ECO:0000256" key="1">
    <source>
        <dbReference type="ARBA" id="ARBA00004496"/>
    </source>
</evidence>
<evidence type="ECO:0000256" key="6">
    <source>
        <dbReference type="ARBA" id="ARBA00022705"/>
    </source>
</evidence>
<dbReference type="SUPFAM" id="SSF51294">
    <property type="entry name" value="Hedgehog/intein (Hint) domain"/>
    <property type="match status" value="1"/>
</dbReference>
<dbReference type="PROSITE" id="PS50819">
    <property type="entry name" value="INTEIN_ENDONUCLEASE"/>
    <property type="match status" value="1"/>
</dbReference>
<name>A0A9X2R6D2_9BACT</name>
<keyword evidence="9" id="KW-0651">Protein splicing</keyword>
<dbReference type="GO" id="GO:0004519">
    <property type="term" value="F:endonuclease activity"/>
    <property type="evidence" value="ECO:0007669"/>
    <property type="project" value="InterPro"/>
</dbReference>
<reference evidence="12" key="1">
    <citation type="submission" date="2022-08" db="EMBL/GenBank/DDBJ databases">
        <title>Genomic Encyclopedia of Type Strains, Phase V (KMG-V): Genome sequencing to study the core and pangenomes of soil and plant-associated prokaryotes.</title>
        <authorList>
            <person name="Whitman W."/>
        </authorList>
    </citation>
    <scope>NUCLEOTIDE SEQUENCE</scope>
    <source>
        <strain evidence="12">SP2016B</strain>
    </source>
</reference>
<evidence type="ECO:0000256" key="7">
    <source>
        <dbReference type="ARBA" id="ARBA00022813"/>
    </source>
</evidence>
<dbReference type="InterPro" id="IPR003586">
    <property type="entry name" value="Hint_dom_C"/>
</dbReference>
<evidence type="ECO:0000256" key="3">
    <source>
        <dbReference type="ARBA" id="ARBA00019114"/>
    </source>
</evidence>
<dbReference type="Pfam" id="PF01336">
    <property type="entry name" value="tRNA_anti-codon"/>
    <property type="match status" value="1"/>
</dbReference>
<proteinExistence type="predicted"/>
<evidence type="ECO:0000313" key="13">
    <source>
        <dbReference type="Proteomes" id="UP001155034"/>
    </source>
</evidence>
<dbReference type="Gene3D" id="1.10.10.1600">
    <property type="entry name" value="Bacterial DNA polymerase III alpha subunit, thumb domain"/>
    <property type="match status" value="1"/>
</dbReference>
<dbReference type="GO" id="GO:0005737">
    <property type="term" value="C:cytoplasm"/>
    <property type="evidence" value="ECO:0007669"/>
    <property type="project" value="UniProtKB-SubCell"/>
</dbReference>
<dbReference type="InterPro" id="IPR004860">
    <property type="entry name" value="LAGLIDADG_dom"/>
</dbReference>
<dbReference type="EMBL" id="JANTYZ010000003">
    <property type="protein sequence ID" value="MCS3865087.1"/>
    <property type="molecule type" value="Genomic_DNA"/>
</dbReference>
<evidence type="ECO:0000313" key="12">
    <source>
        <dbReference type="EMBL" id="MCS3865087.1"/>
    </source>
</evidence>
<keyword evidence="8" id="KW-0239">DNA-directed DNA polymerase</keyword>
<dbReference type="InterPro" id="IPR003141">
    <property type="entry name" value="Pol/His_phosphatase_N"/>
</dbReference>
<keyword evidence="4 12" id="KW-0808">Transferase</keyword>
<dbReference type="Pfam" id="PF14890">
    <property type="entry name" value="Intein_splicing"/>
    <property type="match status" value="1"/>
</dbReference>
<dbReference type="Pfam" id="PF14528">
    <property type="entry name" value="LAGLIDADG_3"/>
    <property type="match status" value="1"/>
</dbReference>
<dbReference type="SUPFAM" id="SSF89550">
    <property type="entry name" value="PHP domain-like"/>
    <property type="match status" value="1"/>
</dbReference>
<dbReference type="Gene3D" id="3.20.20.140">
    <property type="entry name" value="Metal-dependent hydrolases"/>
    <property type="match status" value="1"/>
</dbReference>
<dbReference type="InterPro" id="IPR006142">
    <property type="entry name" value="INTEIN"/>
</dbReference>
<evidence type="ECO:0000256" key="5">
    <source>
        <dbReference type="ARBA" id="ARBA00022695"/>
    </source>
</evidence>
<dbReference type="InterPro" id="IPR004042">
    <property type="entry name" value="Intein_endonuc_central"/>
</dbReference>
<evidence type="ECO:0000256" key="4">
    <source>
        <dbReference type="ARBA" id="ARBA00022679"/>
    </source>
</evidence>
<dbReference type="CDD" id="cd00081">
    <property type="entry name" value="Hint"/>
    <property type="match status" value="2"/>
</dbReference>
<evidence type="ECO:0000256" key="9">
    <source>
        <dbReference type="ARBA" id="ARBA00023000"/>
    </source>
</evidence>
<dbReference type="InterPro" id="IPR011708">
    <property type="entry name" value="DNA_pol3_alpha_NTPase_dom"/>
</dbReference>
<dbReference type="InterPro" id="IPR016195">
    <property type="entry name" value="Pol/histidinol_Pase-like"/>
</dbReference>
<dbReference type="InterPro" id="IPR029460">
    <property type="entry name" value="DNAPol_HHH"/>
</dbReference>
<dbReference type="InterPro" id="IPR027434">
    <property type="entry name" value="Homing_endonucl"/>
</dbReference>
<organism evidence="12 13">
    <name type="scientific">Salinibacter ruber</name>
    <dbReference type="NCBI Taxonomy" id="146919"/>
    <lineage>
        <taxon>Bacteria</taxon>
        <taxon>Pseudomonadati</taxon>
        <taxon>Rhodothermota</taxon>
        <taxon>Rhodothermia</taxon>
        <taxon>Rhodothermales</taxon>
        <taxon>Salinibacteraceae</taxon>
        <taxon>Salinibacter</taxon>
    </lineage>
</organism>
<dbReference type="GO" id="GO:0003676">
    <property type="term" value="F:nucleic acid binding"/>
    <property type="evidence" value="ECO:0007669"/>
    <property type="project" value="InterPro"/>
</dbReference>
<dbReference type="NCBIfam" id="TIGR01443">
    <property type="entry name" value="intein_Cterm"/>
    <property type="match status" value="1"/>
</dbReference>
<dbReference type="Gene3D" id="2.170.16.10">
    <property type="entry name" value="Hedgehog/Intein (Hint) domain"/>
    <property type="match status" value="1"/>
</dbReference>
<gene>
    <name evidence="12" type="ORF">GGP82_001636</name>
</gene>
<dbReference type="GO" id="GO:0016539">
    <property type="term" value="P:intein-mediated protein splicing"/>
    <property type="evidence" value="ECO:0007669"/>
    <property type="project" value="InterPro"/>
</dbReference>
<keyword evidence="6" id="KW-0235">DNA replication</keyword>
<dbReference type="InterPro" id="IPR030934">
    <property type="entry name" value="Intein_C"/>
</dbReference>
<dbReference type="PROSITE" id="PS50817">
    <property type="entry name" value="INTEIN_N_TER"/>
    <property type="match status" value="1"/>
</dbReference>
<dbReference type="NCBIfam" id="TIGR01445">
    <property type="entry name" value="intein_Nterm"/>
    <property type="match status" value="1"/>
</dbReference>
<dbReference type="Gene3D" id="1.10.150.870">
    <property type="match status" value="1"/>
</dbReference>
<dbReference type="PANTHER" id="PTHR32294:SF0">
    <property type="entry name" value="DNA POLYMERASE III SUBUNIT ALPHA"/>
    <property type="match status" value="1"/>
</dbReference>
<dbReference type="PROSITE" id="PS50818">
    <property type="entry name" value="INTEIN_C_TER"/>
    <property type="match status" value="1"/>
</dbReference>
<dbReference type="SMART" id="SM00305">
    <property type="entry name" value="HintC"/>
    <property type="match status" value="1"/>
</dbReference>
<dbReference type="InterPro" id="IPR040982">
    <property type="entry name" value="DNA_pol3_finger"/>
</dbReference>
<feature type="domain" description="DOD-type homing endonuclease" evidence="11">
    <location>
        <begin position="866"/>
        <end position="1005"/>
    </location>
</feature>
<dbReference type="InterPro" id="IPR036844">
    <property type="entry name" value="Hint_dom_sf"/>
</dbReference>
<evidence type="ECO:0000259" key="11">
    <source>
        <dbReference type="PROSITE" id="PS50819"/>
    </source>
</evidence>
<dbReference type="InterPro" id="IPR004805">
    <property type="entry name" value="DnaE2/DnaE/PolC"/>
</dbReference>
<dbReference type="CDD" id="cd04485">
    <property type="entry name" value="DnaE_OBF"/>
    <property type="match status" value="1"/>
</dbReference>
<sequence>MPNFSHLHCHTQYSLLDGAAGIDHLIESAERRDIPAVAITDHGNLYGVPEFYTTAQKSDVQPIIGCEFYLTPSGIQDQSDPTRYHQVLLAKNQTGYENLMQLSSTSFLEGFYYKPRIDLDLLRKHHEGLVATTCCLQGQVPQMILNQGEEAAQEKFEEYLDIFGDDYYIEIQDHDIDDQHTVNEVLLQWARAYDVEVLATNDVHYVDQQDHEAQDILLCLQTGDDYNDPDRMRFSNDQFYLKDSAGMMEALTGIPEEFQREALVNTNKVADKCSFDLPMGDLLMPHYPIPDGFEDMDGYLRHLTFERAKERYGDPLPQTVVDRLNHELGIIADEGYSGYFLIVQDFTDAARELDVRVGPGRGSAAGSCVSYCLGITNVDPLEYDLLFERFLNPERVSMPDIDIDFDDRGREKVIDYVVEKYGQENVCQIVTFGTMGAKTAVRDVSRVLDIPLDRADEIAKMIPDGPGVDLEQAFDENPDFRALKDANNPEVSKMMQYAEVLEGSVRHTGVHAAGVIIAPGEISDYVPVSVAKSKGEEVVTTQYDGDWVEEFGLLKMDFLGLKTLTLIEDAVELVEDTRDVDLNIDEIPLDDEATFELFQRGDTVSIFQFESTGMREHLRKLKPTEIGDLIAMNALYRPGPMENIPTYVARKHGREEVEYPHPLLEDILEPTYGIAVFQEQVMQMARELAGFSLGEADILRRAMGKKKEKLMRKQREKFIKGCQAENDIPEDEADELFDIINEFAGYGFNKCVVGDTEIIDVESGRPVQVRDIVEGRETDVSVASLDEETQQLVPRKVVDAFSNGERQTYRLTTRTGRTIRATANHPVYTQAGWKYLGELEEDDRVAVPRSVSYEPSRSMDEHELVTLGYALSEGNLCHPSGFYVYTKSEDELRDYCKHLRRFENSDVTIDRSKSATSIYAKRENVDEPSAAVEFIEALGLKGLTATEKLIPDEVFQLPKDQLAVLLGRLWTGDGCIDADRQQVFYSTSSTDLADDVQHLLTRLGLPSTIHEKSFNYRGGERPGYVVRVSSKVLGRFADTIGPHLVGDAARSLDVLLATNVGTGRMTQDVVPASIRPMMREAVQSSAEARGTSMATVMRDADCSPKLLQKDAQKKGYARETVAAIAAETDSVALYQWASSDLYWDEVDAIEDTGLEDVYDLTVEGTHNFVANDLVVHNSHSAAYSLVAYRTAYLKAHYPPEFMAAAMTNEMDNTDKLSKVLEEARSMGLEVLPPSINRSQSRFTVEQGPDGAYRVRFGLAAIKNAGEKAINALIDAREEHGPFDSIFDLTKNVDLGTVNKRTLEALAQAGALDDLEGHRAQLMEIMDKAVRYGQKVQHDRMAGQNSLFGNGDAGTEAMQPGLPDVETWAKSQRLKEEHEVLGFYVSGHPLDEYRAEADAFATAHFGEPDQLEQVIEQAAGGDGRNRGPVRTFCGIITEVDRNTTKSGKPIAFATIEDFTGQGEMVIFSSILDRVQPYLEVDNVVLAKGNVEVRGGTVKVLAKDLTPMWKVREQMVSEVILTVDLDQVMPDELQTFRQLCERTEGNCTLYFDVDAPELRGQERLRSRAYVVEPTAEFMRGAQRIFGPDNIALKGN</sequence>
<dbReference type="SMART" id="SM00306">
    <property type="entry name" value="HintN"/>
    <property type="match status" value="1"/>
</dbReference>
<comment type="caution">
    <text evidence="12">The sequence shown here is derived from an EMBL/GenBank/DDBJ whole genome shotgun (WGS) entry which is preliminary data.</text>
</comment>
<dbReference type="NCBIfam" id="TIGR00594">
    <property type="entry name" value="polc"/>
    <property type="match status" value="1"/>
</dbReference>
<dbReference type="GO" id="GO:0006260">
    <property type="term" value="P:DNA replication"/>
    <property type="evidence" value="ECO:0007669"/>
    <property type="project" value="UniProtKB-KW"/>
</dbReference>
<dbReference type="Pfam" id="PF07733">
    <property type="entry name" value="DNA_pol3_alpha"/>
    <property type="match status" value="1"/>
</dbReference>
<dbReference type="NCBIfam" id="NF004226">
    <property type="entry name" value="PRK05673.1"/>
    <property type="match status" value="1"/>
</dbReference>
<dbReference type="InterPro" id="IPR006141">
    <property type="entry name" value="Intein_N"/>
</dbReference>
<accession>A0A9X2R6D2</accession>
<dbReference type="PRINTS" id="PR00379">
    <property type="entry name" value="INTEIN"/>
</dbReference>